<feature type="region of interest" description="Disordered" evidence="1">
    <location>
        <begin position="54"/>
        <end position="73"/>
    </location>
</feature>
<feature type="compositionally biased region" description="Basic and acidic residues" evidence="1">
    <location>
        <begin position="64"/>
        <end position="73"/>
    </location>
</feature>
<feature type="region of interest" description="Disordered" evidence="1">
    <location>
        <begin position="1"/>
        <end position="21"/>
    </location>
</feature>
<dbReference type="RefSeq" id="WP_214358853.1">
    <property type="nucleotide sequence ID" value="NZ_JAFEJS010000012.1"/>
</dbReference>
<name>A0ABS5URK5_9BIFI</name>
<evidence type="ECO:0000313" key="2">
    <source>
        <dbReference type="EMBL" id="MBT1173602.1"/>
    </source>
</evidence>
<evidence type="ECO:0000313" key="3">
    <source>
        <dbReference type="Proteomes" id="UP000773064"/>
    </source>
</evidence>
<reference evidence="2 3" key="1">
    <citation type="journal article" date="2021" name="Environ. Microbiol.">
        <title>Genetic insights into the dark matter of the mammalian gut microbiota through targeted genome reconstruction.</title>
        <authorList>
            <person name="Lugli G.A."/>
            <person name="Alessandri G."/>
            <person name="Milani C."/>
            <person name="Viappiani A."/>
            <person name="Fontana F."/>
            <person name="Tarracchini C."/>
            <person name="Mancabelli L."/>
            <person name="Argentini C."/>
            <person name="Ruiz L."/>
            <person name="Margolles A."/>
            <person name="van Sinderen D."/>
            <person name="Turroni F."/>
            <person name="Ventura M."/>
        </authorList>
    </citation>
    <scope>NUCLEOTIDE SEQUENCE [LARGE SCALE GENOMIC DNA]</scope>
    <source>
        <strain evidence="2 3">MA2</strain>
    </source>
</reference>
<proteinExistence type="predicted"/>
<protein>
    <submittedName>
        <fullName evidence="2">Uncharacterized protein</fullName>
    </submittedName>
</protein>
<dbReference type="Proteomes" id="UP000773064">
    <property type="component" value="Unassembled WGS sequence"/>
</dbReference>
<organism evidence="2 3">
    <name type="scientific">Bifidobacterium santillanense</name>
    <dbReference type="NCBI Taxonomy" id="2809028"/>
    <lineage>
        <taxon>Bacteria</taxon>
        <taxon>Bacillati</taxon>
        <taxon>Actinomycetota</taxon>
        <taxon>Actinomycetes</taxon>
        <taxon>Bifidobacteriales</taxon>
        <taxon>Bifidobacteriaceae</taxon>
        <taxon>Bifidobacterium</taxon>
    </lineage>
</organism>
<feature type="compositionally biased region" description="Polar residues" evidence="1">
    <location>
        <begin position="12"/>
        <end position="21"/>
    </location>
</feature>
<keyword evidence="3" id="KW-1185">Reference proteome</keyword>
<gene>
    <name evidence="2" type="ORF">JS528_09670</name>
</gene>
<accession>A0ABS5URK5</accession>
<sequence>MAKETPGKALENSLNQQDTSTGLGAGLILSEHRPIITVQSFGAECCDDRVRVRARPPRQPVPESVERKKETVA</sequence>
<comment type="caution">
    <text evidence="2">The sequence shown here is derived from an EMBL/GenBank/DDBJ whole genome shotgun (WGS) entry which is preliminary data.</text>
</comment>
<evidence type="ECO:0000256" key="1">
    <source>
        <dbReference type="SAM" id="MobiDB-lite"/>
    </source>
</evidence>
<dbReference type="EMBL" id="JAFEJS010000012">
    <property type="protein sequence ID" value="MBT1173602.1"/>
    <property type="molecule type" value="Genomic_DNA"/>
</dbReference>